<accession>L0A610</accession>
<dbReference type="PATRIC" id="fig|937777.3.peg.3928"/>
<name>L0A610_DEIPD</name>
<dbReference type="AlphaFoldDB" id="L0A610"/>
<sequence>MLRHMTGLLIYILRVIEDRPDTPLDDLSWAQESQRFTSVLATLDGILQRQTNLTLGEAQHLLQGPLSDAMTHAGQLALLRRAAEEALPPEDFTRADIHVQHLHPES</sequence>
<geneLocation type="plasmid" evidence="1 2">
    <name>pDEIPE01</name>
</geneLocation>
<evidence type="ECO:0000313" key="1">
    <source>
        <dbReference type="EMBL" id="AFZ69323.1"/>
    </source>
</evidence>
<dbReference type="KEGG" id="dpd:Deipe_3912"/>
<dbReference type="EMBL" id="CP003383">
    <property type="protein sequence ID" value="AFZ69323.1"/>
    <property type="molecule type" value="Genomic_DNA"/>
</dbReference>
<keyword evidence="1" id="KW-0614">Plasmid</keyword>
<organism evidence="1 2">
    <name type="scientific">Deinococcus peraridilitoris (strain DSM 19664 / LMG 22246 / CIP 109416 / KR-200)</name>
    <dbReference type="NCBI Taxonomy" id="937777"/>
    <lineage>
        <taxon>Bacteria</taxon>
        <taxon>Thermotogati</taxon>
        <taxon>Deinococcota</taxon>
        <taxon>Deinococci</taxon>
        <taxon>Deinococcales</taxon>
        <taxon>Deinococcaceae</taxon>
        <taxon>Deinococcus</taxon>
    </lineage>
</organism>
<dbReference type="HOGENOM" id="CLU_124378_0_0_0"/>
<reference evidence="2" key="1">
    <citation type="submission" date="2012-03" db="EMBL/GenBank/DDBJ databases">
        <title>Complete sequence of plasmid 1 of Deinococcus peraridilitoris DSM 19664.</title>
        <authorList>
            <person name="Lucas S."/>
            <person name="Copeland A."/>
            <person name="Lapidus A."/>
            <person name="Glavina del Rio T."/>
            <person name="Dalin E."/>
            <person name="Tice H."/>
            <person name="Bruce D."/>
            <person name="Goodwin L."/>
            <person name="Pitluck S."/>
            <person name="Peters L."/>
            <person name="Mikhailova N."/>
            <person name="Lu M."/>
            <person name="Kyrpides N."/>
            <person name="Mavromatis K."/>
            <person name="Ivanova N."/>
            <person name="Brettin T."/>
            <person name="Detter J.C."/>
            <person name="Han C."/>
            <person name="Larimer F."/>
            <person name="Land M."/>
            <person name="Hauser L."/>
            <person name="Markowitz V."/>
            <person name="Cheng J.-F."/>
            <person name="Hugenholtz P."/>
            <person name="Woyke T."/>
            <person name="Wu D."/>
            <person name="Pukall R."/>
            <person name="Steenblock K."/>
            <person name="Brambilla E."/>
            <person name="Klenk H.-P."/>
            <person name="Eisen J.A."/>
        </authorList>
    </citation>
    <scope>NUCLEOTIDE SEQUENCE [LARGE SCALE GENOMIC DNA]</scope>
    <source>
        <strain evidence="2">DSM 19664 / LMG 22246 / CIP 109416 / KR-200</strain>
        <plasmid evidence="2">Plasmid pDEIPE01</plasmid>
    </source>
</reference>
<proteinExistence type="predicted"/>
<keyword evidence="2" id="KW-1185">Reference proteome</keyword>
<evidence type="ECO:0000313" key="2">
    <source>
        <dbReference type="Proteomes" id="UP000010467"/>
    </source>
</evidence>
<dbReference type="Proteomes" id="UP000010467">
    <property type="component" value="Plasmid pDEIPE01"/>
</dbReference>
<gene>
    <name evidence="1" type="ordered locus">Deipe_3912</name>
</gene>
<protein>
    <submittedName>
        <fullName evidence="1">Uncharacterized protein</fullName>
    </submittedName>
</protein>